<dbReference type="Proteomes" id="UP000199220">
    <property type="component" value="Unassembled WGS sequence"/>
</dbReference>
<gene>
    <name evidence="3" type="ORF">SAMN04488554_4104</name>
</gene>
<dbReference type="STRING" id="648782.SAMN04488554_4104"/>
<accession>A0A1H5N9K2</accession>
<keyword evidence="4" id="KW-1185">Reference proteome</keyword>
<sequence>MRSKKYQIALAALTAPALLTAVFALLGHPWIPEVGLAALLLMIAVISLDTNRRTRSRFAARTKPEPRATPGVSPDDLMGTVRLLQAQYVGRLDRSQAALEEAAAALLAAAERPADSPGSPHPEAATAPRRDPLHTA</sequence>
<keyword evidence="2" id="KW-0812">Transmembrane</keyword>
<dbReference type="EMBL" id="FNTX01000002">
    <property type="protein sequence ID" value="SEE98312.1"/>
    <property type="molecule type" value="Genomic_DNA"/>
</dbReference>
<dbReference type="RefSeq" id="WP_089775193.1">
    <property type="nucleotide sequence ID" value="NZ_FNTX01000002.1"/>
</dbReference>
<organism evidence="3 4">
    <name type="scientific">Ruania alba</name>
    <dbReference type="NCBI Taxonomy" id="648782"/>
    <lineage>
        <taxon>Bacteria</taxon>
        <taxon>Bacillati</taxon>
        <taxon>Actinomycetota</taxon>
        <taxon>Actinomycetes</taxon>
        <taxon>Micrococcales</taxon>
        <taxon>Ruaniaceae</taxon>
        <taxon>Ruania</taxon>
    </lineage>
</organism>
<evidence type="ECO:0000256" key="1">
    <source>
        <dbReference type="SAM" id="MobiDB-lite"/>
    </source>
</evidence>
<feature type="region of interest" description="Disordered" evidence="1">
    <location>
        <begin position="109"/>
        <end position="136"/>
    </location>
</feature>
<name>A0A1H5N9K2_9MICO</name>
<feature type="transmembrane region" description="Helical" evidence="2">
    <location>
        <begin position="34"/>
        <end position="51"/>
    </location>
</feature>
<evidence type="ECO:0000313" key="4">
    <source>
        <dbReference type="Proteomes" id="UP000199220"/>
    </source>
</evidence>
<proteinExistence type="predicted"/>
<keyword evidence="2" id="KW-1133">Transmembrane helix</keyword>
<keyword evidence="2" id="KW-0472">Membrane</keyword>
<dbReference type="AlphaFoldDB" id="A0A1H5N9K2"/>
<protein>
    <submittedName>
        <fullName evidence="3">Uncharacterized protein</fullName>
    </submittedName>
</protein>
<reference evidence="4" key="1">
    <citation type="submission" date="2016-10" db="EMBL/GenBank/DDBJ databases">
        <authorList>
            <person name="Varghese N."/>
            <person name="Submissions S."/>
        </authorList>
    </citation>
    <scope>NUCLEOTIDE SEQUENCE [LARGE SCALE GENOMIC DNA]</scope>
    <source>
        <strain evidence="4">DSM 21368</strain>
    </source>
</reference>
<evidence type="ECO:0000256" key="2">
    <source>
        <dbReference type="SAM" id="Phobius"/>
    </source>
</evidence>
<feature type="region of interest" description="Disordered" evidence="1">
    <location>
        <begin position="56"/>
        <end position="76"/>
    </location>
</feature>
<evidence type="ECO:0000313" key="3">
    <source>
        <dbReference type="EMBL" id="SEE98312.1"/>
    </source>
</evidence>
<dbReference type="OrthoDB" id="4872368at2"/>